<feature type="compositionally biased region" description="Basic and acidic residues" evidence="1">
    <location>
        <begin position="34"/>
        <end position="46"/>
    </location>
</feature>
<comment type="caution">
    <text evidence="2">The sequence shown here is derived from an EMBL/GenBank/DDBJ whole genome shotgun (WGS) entry which is preliminary data.</text>
</comment>
<accession>A0ABQ9TV49</accession>
<feature type="non-terminal residue" evidence="2">
    <location>
        <position position="53"/>
    </location>
</feature>
<evidence type="ECO:0000313" key="3">
    <source>
        <dbReference type="Proteomes" id="UP001266305"/>
    </source>
</evidence>
<gene>
    <name evidence="2" type="ORF">P7K49_034577</name>
</gene>
<evidence type="ECO:0000256" key="1">
    <source>
        <dbReference type="SAM" id="MobiDB-lite"/>
    </source>
</evidence>
<proteinExistence type="predicted"/>
<dbReference type="Proteomes" id="UP001266305">
    <property type="component" value="Unassembled WGS sequence"/>
</dbReference>
<sequence>MLNSPPWHPRPVLVKENKLPNKLLGAGLAPGTLHLHDTRVGSDRLESVPTEGQ</sequence>
<evidence type="ECO:0000313" key="2">
    <source>
        <dbReference type="EMBL" id="KAK2088670.1"/>
    </source>
</evidence>
<name>A0ABQ9TV49_SAGOE</name>
<feature type="region of interest" description="Disordered" evidence="1">
    <location>
        <begin position="32"/>
        <end position="53"/>
    </location>
</feature>
<keyword evidence="3" id="KW-1185">Reference proteome</keyword>
<reference evidence="2 3" key="1">
    <citation type="submission" date="2023-05" db="EMBL/GenBank/DDBJ databases">
        <title>B98-5 Cell Line De Novo Hybrid Assembly: An Optical Mapping Approach.</title>
        <authorList>
            <person name="Kananen K."/>
            <person name="Auerbach J.A."/>
            <person name="Kautto E."/>
            <person name="Blachly J.S."/>
        </authorList>
    </citation>
    <scope>NUCLEOTIDE SEQUENCE [LARGE SCALE GENOMIC DNA]</scope>
    <source>
        <strain evidence="2">B95-8</strain>
        <tissue evidence="2">Cell line</tissue>
    </source>
</reference>
<dbReference type="EMBL" id="JASSZA010000019">
    <property type="protein sequence ID" value="KAK2088670.1"/>
    <property type="molecule type" value="Genomic_DNA"/>
</dbReference>
<organism evidence="2 3">
    <name type="scientific">Saguinus oedipus</name>
    <name type="common">Cotton-top tamarin</name>
    <name type="synonym">Oedipomidas oedipus</name>
    <dbReference type="NCBI Taxonomy" id="9490"/>
    <lineage>
        <taxon>Eukaryota</taxon>
        <taxon>Metazoa</taxon>
        <taxon>Chordata</taxon>
        <taxon>Craniata</taxon>
        <taxon>Vertebrata</taxon>
        <taxon>Euteleostomi</taxon>
        <taxon>Mammalia</taxon>
        <taxon>Eutheria</taxon>
        <taxon>Euarchontoglires</taxon>
        <taxon>Primates</taxon>
        <taxon>Haplorrhini</taxon>
        <taxon>Platyrrhini</taxon>
        <taxon>Cebidae</taxon>
        <taxon>Callitrichinae</taxon>
        <taxon>Saguinus</taxon>
    </lineage>
</organism>
<protein>
    <submittedName>
        <fullName evidence="2">Uncharacterized protein</fullName>
    </submittedName>
</protein>